<protein>
    <recommendedName>
        <fullName evidence="4">Extracellular membrane protein CFEM domain-containing protein</fullName>
    </recommendedName>
</protein>
<gene>
    <name evidence="2" type="ORF">BCR33DRAFT_712165</name>
</gene>
<organism evidence="2 3">
    <name type="scientific">Rhizoclosmatium globosum</name>
    <dbReference type="NCBI Taxonomy" id="329046"/>
    <lineage>
        <taxon>Eukaryota</taxon>
        <taxon>Fungi</taxon>
        <taxon>Fungi incertae sedis</taxon>
        <taxon>Chytridiomycota</taxon>
        <taxon>Chytridiomycota incertae sedis</taxon>
        <taxon>Chytridiomycetes</taxon>
        <taxon>Chytridiales</taxon>
        <taxon>Chytriomycetaceae</taxon>
        <taxon>Rhizoclosmatium</taxon>
    </lineage>
</organism>
<dbReference type="EMBL" id="MCGO01000004">
    <property type="protein sequence ID" value="ORY51959.1"/>
    <property type="molecule type" value="Genomic_DNA"/>
</dbReference>
<proteinExistence type="predicted"/>
<keyword evidence="3" id="KW-1185">Reference proteome</keyword>
<dbReference type="OrthoDB" id="10332541at2759"/>
<reference evidence="2 3" key="1">
    <citation type="submission" date="2016-07" db="EMBL/GenBank/DDBJ databases">
        <title>Pervasive Adenine N6-methylation of Active Genes in Fungi.</title>
        <authorList>
            <consortium name="DOE Joint Genome Institute"/>
            <person name="Mondo S.J."/>
            <person name="Dannebaum R.O."/>
            <person name="Kuo R.C."/>
            <person name="Labutti K."/>
            <person name="Haridas S."/>
            <person name="Kuo A."/>
            <person name="Salamov A."/>
            <person name="Ahrendt S.R."/>
            <person name="Lipzen A."/>
            <person name="Sullivan W."/>
            <person name="Andreopoulos W.B."/>
            <person name="Clum A."/>
            <person name="Lindquist E."/>
            <person name="Daum C."/>
            <person name="Ramamoorthy G.K."/>
            <person name="Gryganskyi A."/>
            <person name="Culley D."/>
            <person name="Magnuson J.K."/>
            <person name="James T.Y."/>
            <person name="O'Malley M.A."/>
            <person name="Stajich J.E."/>
            <person name="Spatafora J.W."/>
            <person name="Visel A."/>
            <person name="Grigoriev I.V."/>
        </authorList>
    </citation>
    <scope>NUCLEOTIDE SEQUENCE [LARGE SCALE GENOMIC DNA]</scope>
    <source>
        <strain evidence="2 3">JEL800</strain>
    </source>
</reference>
<accession>A0A1Y2CY54</accession>
<name>A0A1Y2CY54_9FUNG</name>
<evidence type="ECO:0000313" key="3">
    <source>
        <dbReference type="Proteomes" id="UP000193642"/>
    </source>
</evidence>
<dbReference type="AlphaFoldDB" id="A0A1Y2CY54"/>
<comment type="caution">
    <text evidence="2">The sequence shown here is derived from an EMBL/GenBank/DDBJ whole genome shotgun (WGS) entry which is preliminary data.</text>
</comment>
<sequence length="310" mass="32406">MRASIVLAALLSPFIYALSPGCRGGQLNSCLEQANQEFTICNSKSHISESPLNACYCITKNQVIECYKAFCPSQLSTNAVREFYQSECQLVLTNSLKSAAKQDISEAGPPSNLQIPPTKKEHIKARDDNLGGQLAVGVANIAGEVMHQASNNGGNGITNGIVGIVGAVAPAIVKGAVNNADNTAQPVIQFSDSTPLAEQCLMNCAVGFLSFFGSKDAGNAAKLICSDYISFTAQNGQVATVFTRCLSDCGQKDAATAVNAICSTGKLTDLLVKGGTLISDLVNALSPRDSAAIATVAAAEAFTFFFFMII</sequence>
<evidence type="ECO:0008006" key="4">
    <source>
        <dbReference type="Google" id="ProtNLM"/>
    </source>
</evidence>
<evidence type="ECO:0000256" key="1">
    <source>
        <dbReference type="SAM" id="SignalP"/>
    </source>
</evidence>
<feature type="chain" id="PRO_5011006391" description="Extracellular membrane protein CFEM domain-containing protein" evidence="1">
    <location>
        <begin position="18"/>
        <end position="310"/>
    </location>
</feature>
<evidence type="ECO:0000313" key="2">
    <source>
        <dbReference type="EMBL" id="ORY51959.1"/>
    </source>
</evidence>
<keyword evidence="1" id="KW-0732">Signal</keyword>
<dbReference type="Proteomes" id="UP000193642">
    <property type="component" value="Unassembled WGS sequence"/>
</dbReference>
<feature type="signal peptide" evidence="1">
    <location>
        <begin position="1"/>
        <end position="17"/>
    </location>
</feature>